<name>A0ACB8A0J0_9AGAM</name>
<dbReference type="Proteomes" id="UP000790377">
    <property type="component" value="Unassembled WGS sequence"/>
</dbReference>
<keyword evidence="2" id="KW-1185">Reference proteome</keyword>
<evidence type="ECO:0000313" key="1">
    <source>
        <dbReference type="EMBL" id="KAH7906736.1"/>
    </source>
</evidence>
<comment type="caution">
    <text evidence="1">The sequence shown here is derived from an EMBL/GenBank/DDBJ whole genome shotgun (WGS) entry which is preliminary data.</text>
</comment>
<evidence type="ECO:0000313" key="2">
    <source>
        <dbReference type="Proteomes" id="UP000790377"/>
    </source>
</evidence>
<reference evidence="1" key="1">
    <citation type="journal article" date="2021" name="New Phytol.">
        <title>Evolutionary innovations through gain and loss of genes in the ectomycorrhizal Boletales.</title>
        <authorList>
            <person name="Wu G."/>
            <person name="Miyauchi S."/>
            <person name="Morin E."/>
            <person name="Kuo A."/>
            <person name="Drula E."/>
            <person name="Varga T."/>
            <person name="Kohler A."/>
            <person name="Feng B."/>
            <person name="Cao Y."/>
            <person name="Lipzen A."/>
            <person name="Daum C."/>
            <person name="Hundley H."/>
            <person name="Pangilinan J."/>
            <person name="Johnson J."/>
            <person name="Barry K."/>
            <person name="LaButti K."/>
            <person name="Ng V."/>
            <person name="Ahrendt S."/>
            <person name="Min B."/>
            <person name="Choi I.G."/>
            <person name="Park H."/>
            <person name="Plett J.M."/>
            <person name="Magnuson J."/>
            <person name="Spatafora J.W."/>
            <person name="Nagy L.G."/>
            <person name="Henrissat B."/>
            <person name="Grigoriev I.V."/>
            <person name="Yang Z.L."/>
            <person name="Xu J."/>
            <person name="Martin F.M."/>
        </authorList>
    </citation>
    <scope>NUCLEOTIDE SEQUENCE</scope>
    <source>
        <strain evidence="1">ATCC 28755</strain>
    </source>
</reference>
<dbReference type="EMBL" id="MU267981">
    <property type="protein sequence ID" value="KAH7906736.1"/>
    <property type="molecule type" value="Genomic_DNA"/>
</dbReference>
<protein>
    <submittedName>
        <fullName evidence="1">Uncharacterized protein</fullName>
    </submittedName>
</protein>
<gene>
    <name evidence="1" type="ORF">BJ138DRAFT_1161902</name>
</gene>
<sequence length="179" mass="20576">MGQSTRIHTPRHTTATLERDVSVVHRLEVFESFRLSNSVYSFLRRDFLSLSINRGHNWLYIDMTLKVAGILLTYTQIRQLGSFVKGEPLEDGPAFDVFYDEAKNVHAEILPVDYPRGKNSRPLLIFSVMIKNSIYETRYKYKALNEGKSGEAARKWLTERGVTGYMPWVTFADPANVEP</sequence>
<accession>A0ACB8A0J0</accession>
<proteinExistence type="predicted"/>
<organism evidence="1 2">
    <name type="scientific">Hygrophoropsis aurantiaca</name>
    <dbReference type="NCBI Taxonomy" id="72124"/>
    <lineage>
        <taxon>Eukaryota</taxon>
        <taxon>Fungi</taxon>
        <taxon>Dikarya</taxon>
        <taxon>Basidiomycota</taxon>
        <taxon>Agaricomycotina</taxon>
        <taxon>Agaricomycetes</taxon>
        <taxon>Agaricomycetidae</taxon>
        <taxon>Boletales</taxon>
        <taxon>Coniophorineae</taxon>
        <taxon>Hygrophoropsidaceae</taxon>
        <taxon>Hygrophoropsis</taxon>
    </lineage>
</organism>